<proteinExistence type="predicted"/>
<evidence type="ECO:0000313" key="1">
    <source>
        <dbReference type="EMBL" id="CZR68015.1"/>
    </source>
</evidence>
<dbReference type="STRING" id="576137.A0A1L7XSL6"/>
<gene>
    <name evidence="1" type="ORF">PAC_17914</name>
</gene>
<dbReference type="OrthoDB" id="3474306at2759"/>
<accession>A0A1L7XSL6</accession>
<evidence type="ECO:0008006" key="3">
    <source>
        <dbReference type="Google" id="ProtNLM"/>
    </source>
</evidence>
<protein>
    <recommendedName>
        <fullName evidence="3">Heterokaryon incompatibility domain-containing protein</fullName>
    </recommendedName>
</protein>
<keyword evidence="2" id="KW-1185">Reference proteome</keyword>
<dbReference type="PANTHER" id="PTHR33112">
    <property type="entry name" value="DOMAIN PROTEIN, PUTATIVE-RELATED"/>
    <property type="match status" value="1"/>
</dbReference>
<reference evidence="1 2" key="1">
    <citation type="submission" date="2016-03" db="EMBL/GenBank/DDBJ databases">
        <authorList>
            <person name="Ploux O."/>
        </authorList>
    </citation>
    <scope>NUCLEOTIDE SEQUENCE [LARGE SCALE GENOMIC DNA]</scope>
    <source>
        <strain evidence="1 2">UAMH 11012</strain>
    </source>
</reference>
<dbReference type="PANTHER" id="PTHR33112:SF16">
    <property type="entry name" value="HETEROKARYON INCOMPATIBILITY DOMAIN-CONTAINING PROTEIN"/>
    <property type="match status" value="1"/>
</dbReference>
<evidence type="ECO:0000313" key="2">
    <source>
        <dbReference type="Proteomes" id="UP000184330"/>
    </source>
</evidence>
<dbReference type="EMBL" id="FJOG01000049">
    <property type="protein sequence ID" value="CZR68015.1"/>
    <property type="molecule type" value="Genomic_DNA"/>
</dbReference>
<dbReference type="Proteomes" id="UP000184330">
    <property type="component" value="Unassembled WGS sequence"/>
</dbReference>
<name>A0A1L7XSL6_9HELO</name>
<dbReference type="AlphaFoldDB" id="A0A1L7XSL6"/>
<organism evidence="1 2">
    <name type="scientific">Phialocephala subalpina</name>
    <dbReference type="NCBI Taxonomy" id="576137"/>
    <lineage>
        <taxon>Eukaryota</taxon>
        <taxon>Fungi</taxon>
        <taxon>Dikarya</taxon>
        <taxon>Ascomycota</taxon>
        <taxon>Pezizomycotina</taxon>
        <taxon>Leotiomycetes</taxon>
        <taxon>Helotiales</taxon>
        <taxon>Mollisiaceae</taxon>
        <taxon>Phialocephala</taxon>
        <taxon>Phialocephala fortinii species complex</taxon>
    </lineage>
</organism>
<sequence length="306" mass="34686">MIKRVYRNLTRRRVSLKWAVRGGPYSYYIVNDFATRKMTYHTDKLPAISGLAREVRRMTDGQYSYKAGIWRSRKFEYQGLLWGITTPFAARYEKFIAPSWSWASMDLSGVAVSQDGRSKLYNERLLEDLRPKMEVKIMSTKPVGGDPYMQVLGGHLKIEGMCCNVCCCEIPSVFFDIHDGSHAAPIGPWEILKAIDSSSSDGIPGSYVEMFKGFKRDLIGKAFCEGRSATGTVSGSHQPLLLLEMAEWSSPMYRSTASICLILERSEFVVNNEEETFKRVGRAFVLKEPAGVRDLSRWQSQILTIK</sequence>